<dbReference type="Pfam" id="PF03454">
    <property type="entry name" value="MoeA_C"/>
    <property type="match status" value="1"/>
</dbReference>
<dbReference type="SMART" id="SM00852">
    <property type="entry name" value="MoCF_biosynth"/>
    <property type="match status" value="1"/>
</dbReference>
<dbReference type="Gene3D" id="2.40.340.10">
    <property type="entry name" value="MoeA, C-terminal, domain IV"/>
    <property type="match status" value="1"/>
</dbReference>
<proteinExistence type="predicted"/>
<dbReference type="Gene3D" id="3.40.980.10">
    <property type="entry name" value="MoaB/Mog-like domain"/>
    <property type="match status" value="1"/>
</dbReference>
<comment type="pathway">
    <text evidence="1">Cofactor biosynthesis; molybdopterin biosynthesis.</text>
</comment>
<reference evidence="4" key="1">
    <citation type="submission" date="2018-05" db="EMBL/GenBank/DDBJ databases">
        <authorList>
            <person name="Lanie J.A."/>
            <person name="Ng W.-L."/>
            <person name="Kazmierczak K.M."/>
            <person name="Andrzejewski T.M."/>
            <person name="Davidsen T.M."/>
            <person name="Wayne K.J."/>
            <person name="Tettelin H."/>
            <person name="Glass J.I."/>
            <person name="Rusch D."/>
            <person name="Podicherti R."/>
            <person name="Tsui H.-C.T."/>
            <person name="Winkler M.E."/>
        </authorList>
    </citation>
    <scope>NUCLEOTIDE SEQUENCE</scope>
</reference>
<dbReference type="InterPro" id="IPR005110">
    <property type="entry name" value="MoeA_linker/N"/>
</dbReference>
<accession>A0A382I050</accession>
<evidence type="ECO:0000259" key="3">
    <source>
        <dbReference type="SMART" id="SM00852"/>
    </source>
</evidence>
<feature type="domain" description="MoaB/Mog" evidence="3">
    <location>
        <begin position="195"/>
        <end position="336"/>
    </location>
</feature>
<dbReference type="GO" id="GO:0061599">
    <property type="term" value="F:molybdopterin molybdotransferase activity"/>
    <property type="evidence" value="ECO:0007669"/>
    <property type="project" value="TreeGrafter"/>
</dbReference>
<dbReference type="GO" id="GO:0006777">
    <property type="term" value="P:Mo-molybdopterin cofactor biosynthetic process"/>
    <property type="evidence" value="ECO:0007669"/>
    <property type="project" value="UniProtKB-KW"/>
</dbReference>
<dbReference type="InterPro" id="IPR008284">
    <property type="entry name" value="MoCF_biosynth_CS"/>
</dbReference>
<dbReference type="SUPFAM" id="SSF53218">
    <property type="entry name" value="Molybdenum cofactor biosynthesis proteins"/>
    <property type="match status" value="1"/>
</dbReference>
<dbReference type="InterPro" id="IPR038987">
    <property type="entry name" value="MoeA-like"/>
</dbReference>
<dbReference type="InterPro" id="IPR036135">
    <property type="entry name" value="MoeA_linker/N_sf"/>
</dbReference>
<dbReference type="NCBIfam" id="TIGR00177">
    <property type="entry name" value="molyb_syn"/>
    <property type="match status" value="1"/>
</dbReference>
<dbReference type="SUPFAM" id="SSF63867">
    <property type="entry name" value="MoeA C-terminal domain-like"/>
    <property type="match status" value="1"/>
</dbReference>
<dbReference type="UniPathway" id="UPA00344"/>
<dbReference type="NCBIfam" id="NF045515">
    <property type="entry name" value="Glp_gephyrin"/>
    <property type="match status" value="1"/>
</dbReference>
<evidence type="ECO:0000256" key="1">
    <source>
        <dbReference type="ARBA" id="ARBA00005046"/>
    </source>
</evidence>
<dbReference type="PANTHER" id="PTHR10192:SF5">
    <property type="entry name" value="GEPHYRIN"/>
    <property type="match status" value="1"/>
</dbReference>
<dbReference type="Pfam" id="PF03453">
    <property type="entry name" value="MoeA_N"/>
    <property type="match status" value="1"/>
</dbReference>
<evidence type="ECO:0000256" key="2">
    <source>
        <dbReference type="ARBA" id="ARBA00023150"/>
    </source>
</evidence>
<dbReference type="SUPFAM" id="SSF63882">
    <property type="entry name" value="MoeA N-terminal region -like"/>
    <property type="match status" value="1"/>
</dbReference>
<dbReference type="Pfam" id="PF00994">
    <property type="entry name" value="MoCF_biosynth"/>
    <property type="match status" value="1"/>
</dbReference>
<dbReference type="InterPro" id="IPR036688">
    <property type="entry name" value="MoeA_C_domain_IV_sf"/>
</dbReference>
<dbReference type="InterPro" id="IPR001453">
    <property type="entry name" value="MoaB/Mog_dom"/>
</dbReference>
<dbReference type="GO" id="GO:0005829">
    <property type="term" value="C:cytosol"/>
    <property type="evidence" value="ECO:0007669"/>
    <property type="project" value="TreeGrafter"/>
</dbReference>
<dbReference type="AlphaFoldDB" id="A0A382I050"/>
<dbReference type="PROSITE" id="PS01079">
    <property type="entry name" value="MOCF_BIOSYNTHESIS_2"/>
    <property type="match status" value="1"/>
</dbReference>
<keyword evidence="2" id="KW-0501">Molybdenum cofactor biosynthesis</keyword>
<dbReference type="InterPro" id="IPR005111">
    <property type="entry name" value="MoeA_C_domain_IV"/>
</dbReference>
<organism evidence="4">
    <name type="scientific">marine metagenome</name>
    <dbReference type="NCBI Taxonomy" id="408172"/>
    <lineage>
        <taxon>unclassified sequences</taxon>
        <taxon>metagenomes</taxon>
        <taxon>ecological metagenomes</taxon>
    </lineage>
</organism>
<dbReference type="EMBL" id="UINC01064257">
    <property type="protein sequence ID" value="SVB92755.1"/>
    <property type="molecule type" value="Genomic_DNA"/>
</dbReference>
<name>A0A382I050_9ZZZZ</name>
<evidence type="ECO:0000313" key="4">
    <source>
        <dbReference type="EMBL" id="SVB92755.1"/>
    </source>
</evidence>
<dbReference type="InterPro" id="IPR036425">
    <property type="entry name" value="MoaB/Mog-like_dom_sf"/>
</dbReference>
<protein>
    <recommendedName>
        <fullName evidence="3">MoaB/Mog domain-containing protein</fullName>
    </recommendedName>
</protein>
<dbReference type="CDD" id="cd00887">
    <property type="entry name" value="MoeA"/>
    <property type="match status" value="1"/>
</dbReference>
<dbReference type="PANTHER" id="PTHR10192">
    <property type="entry name" value="MOLYBDOPTERIN BIOSYNTHESIS PROTEIN"/>
    <property type="match status" value="1"/>
</dbReference>
<feature type="non-terminal residue" evidence="4">
    <location>
        <position position="421"/>
    </location>
</feature>
<gene>
    <name evidence="4" type="ORF">METZ01_LOCUS245609</name>
</gene>
<dbReference type="Gene3D" id="2.170.190.11">
    <property type="entry name" value="Molybdopterin biosynthesis moea protein, domain 3"/>
    <property type="match status" value="1"/>
</dbReference>
<dbReference type="Gene3D" id="3.90.105.10">
    <property type="entry name" value="Molybdopterin biosynthesis moea protein, domain 2"/>
    <property type="match status" value="1"/>
</dbReference>
<sequence>MNNLNDCFASVSGRLTMAEAVGRFVNGILPVVGKENIPLAKAPGRILSADLTARITVPPRDNSAVDGYLVYFDDLAADTATTLPLTGRISAGHPLSRLARKGEALSIFTGAQIPLGEDGDNPDTIFMLEDGTREGNSVSLPSGQERGANLRKAGEDVMTGDVVLKEGRRLRPQDIGMAAALGCAKISVRKRLKVAIFSTGDEICDPGKRLKNSTIYDINRYTLLSLLQNLGCKITDIGILPDNLGDIRQGLIEAAKNNDLLITSGGVSKGEEDHVRPAVESLGALHTWNLLIKPGRPIALGHVLDGGRQVPLVGLPGNPVAVLVTFIRIARPIVLLLAGSTQIEPTTYSVPSGFSFAKKPGRREWLRVRLQRDRNSVLNAIKYPLDGSGILTSMVASDGLAELSEETTQISEGDMIDYLPF</sequence>